<gene>
    <name evidence="16" type="ORF">W911_02575</name>
</gene>
<evidence type="ECO:0000256" key="9">
    <source>
        <dbReference type="ARBA" id="ARBA00023002"/>
    </source>
</evidence>
<dbReference type="Pfam" id="PF03150">
    <property type="entry name" value="CCP_MauG"/>
    <property type="match status" value="1"/>
</dbReference>
<dbReference type="GO" id="GO:0005509">
    <property type="term" value="F:calcium ion binding"/>
    <property type="evidence" value="ECO:0007669"/>
    <property type="project" value="InterPro"/>
</dbReference>
<accession>V5S9Y2</accession>
<keyword evidence="9" id="KW-0560">Oxidoreductase</keyword>
<keyword evidence="7" id="KW-0574">Periplasm</keyword>
<dbReference type="Gene3D" id="1.10.760.10">
    <property type="entry name" value="Cytochrome c-like domain"/>
    <property type="match status" value="2"/>
</dbReference>
<feature type="binding site" description="covalent" evidence="13">
    <location>
        <position position="100"/>
    </location>
    <ligand>
        <name>heme c</name>
        <dbReference type="ChEBI" id="CHEBI:61717"/>
        <label>1</label>
    </ligand>
</feature>
<dbReference type="PANTHER" id="PTHR30600">
    <property type="entry name" value="CYTOCHROME C PEROXIDASE-RELATED"/>
    <property type="match status" value="1"/>
</dbReference>
<dbReference type="GO" id="GO:0004130">
    <property type="term" value="F:cytochrome-c peroxidase activity"/>
    <property type="evidence" value="ECO:0007669"/>
    <property type="project" value="TreeGrafter"/>
</dbReference>
<dbReference type="InterPro" id="IPR004852">
    <property type="entry name" value="Di-haem_cyt_c_peroxidsae"/>
</dbReference>
<evidence type="ECO:0000256" key="11">
    <source>
        <dbReference type="ARBA" id="ARBA00058991"/>
    </source>
</evidence>
<evidence type="ECO:0000256" key="10">
    <source>
        <dbReference type="ARBA" id="ARBA00023004"/>
    </source>
</evidence>
<evidence type="ECO:0000313" key="16">
    <source>
        <dbReference type="EMBL" id="AHB47546.1"/>
    </source>
</evidence>
<dbReference type="PIRSF" id="PIRSF000294">
    <property type="entry name" value="Cytochrome-c_peroxidase"/>
    <property type="match status" value="1"/>
</dbReference>
<keyword evidence="4 13" id="KW-0349">Heme</keyword>
<evidence type="ECO:0000256" key="3">
    <source>
        <dbReference type="ARBA" id="ARBA00022448"/>
    </source>
</evidence>
<comment type="cofactor">
    <cofactor evidence="13">
        <name>heme</name>
        <dbReference type="ChEBI" id="CHEBI:30413"/>
    </cofactor>
    <text evidence="13">Binds 2 heme groups.</text>
</comment>
<dbReference type="PROSITE" id="PS51007">
    <property type="entry name" value="CYTC"/>
    <property type="match status" value="2"/>
</dbReference>
<comment type="pathway">
    <text evidence="2">One-carbon metabolism; methylamine degradation.</text>
</comment>
<organism evidence="16 17">
    <name type="scientific">Hyphomicrobium nitrativorans NL23</name>
    <dbReference type="NCBI Taxonomy" id="1029756"/>
    <lineage>
        <taxon>Bacteria</taxon>
        <taxon>Pseudomonadati</taxon>
        <taxon>Pseudomonadota</taxon>
        <taxon>Alphaproteobacteria</taxon>
        <taxon>Hyphomicrobiales</taxon>
        <taxon>Hyphomicrobiaceae</taxon>
        <taxon>Hyphomicrobium</taxon>
    </lineage>
</organism>
<keyword evidence="10 14" id="KW-0408">Iron</keyword>
<sequence length="360" mass="38766">MTETRFFILLAFAIVLTVGTAAGVMPRTPQGPALTSAFAGPVSAATGVHVSEDLKAKYRRPEAIPAPPSNPLTPEKAELGKTLFFDPRLSRTGSVSCASCHQPGFDWGDGLKRGVGVTGVPLPRKTPTVLNAAWLSALMWDGRAGTLEQQAVLPITAEHEMGLELEEAVTRVNAIDGYAPLFEAAYPGEGIRAETLLGALASFQRTLVSGEAPFDKWIDGDEAAISEAAKRGFLVFNEAGRCAKCHSGWRLTDDSFHDIGLESEDIGRGQFAPPSVVIMQHAFKTPTLRDFRLSGPYMHDGSMASLDEVIEHYEDGGKKRPSLSPEMQAITLSAQERADLIAYLKTLQGPPLDVKMPRLP</sequence>
<feature type="binding site" description="axial binding residue" evidence="14">
    <location>
        <position position="101"/>
    </location>
    <ligand>
        <name>heme c</name>
        <dbReference type="ChEBI" id="CHEBI:61717"/>
        <label>1</label>
    </ligand>
    <ligandPart>
        <name>Fe</name>
        <dbReference type="ChEBI" id="CHEBI:18248"/>
    </ligandPart>
</feature>
<dbReference type="InterPro" id="IPR026259">
    <property type="entry name" value="MauG/Cytc_peroxidase"/>
</dbReference>
<dbReference type="InterPro" id="IPR051395">
    <property type="entry name" value="Cytochrome_c_Peroxidase/MauG"/>
</dbReference>
<comment type="subcellular location">
    <subcellularLocation>
        <location evidence="1">Periplasm</location>
    </subcellularLocation>
</comment>
<dbReference type="PANTHER" id="PTHR30600:SF10">
    <property type="entry name" value="BLL6722 PROTEIN"/>
    <property type="match status" value="1"/>
</dbReference>
<evidence type="ECO:0000256" key="13">
    <source>
        <dbReference type="PIRSR" id="PIRSR000294-1"/>
    </source>
</evidence>
<dbReference type="GO" id="GO:0009055">
    <property type="term" value="F:electron transfer activity"/>
    <property type="evidence" value="ECO:0007669"/>
    <property type="project" value="InterPro"/>
</dbReference>
<dbReference type="SUPFAM" id="SSF46626">
    <property type="entry name" value="Cytochrome c"/>
    <property type="match status" value="2"/>
</dbReference>
<feature type="domain" description="Cytochrome c" evidence="15">
    <location>
        <begin position="75"/>
        <end position="176"/>
    </location>
</feature>
<evidence type="ECO:0000256" key="5">
    <source>
        <dbReference type="ARBA" id="ARBA00022723"/>
    </source>
</evidence>
<evidence type="ECO:0000256" key="1">
    <source>
        <dbReference type="ARBA" id="ARBA00004418"/>
    </source>
</evidence>
<dbReference type="GO" id="GO:0020037">
    <property type="term" value="F:heme binding"/>
    <property type="evidence" value="ECO:0007669"/>
    <property type="project" value="InterPro"/>
</dbReference>
<feature type="binding site" description="covalent" evidence="13">
    <location>
        <position position="245"/>
    </location>
    <ligand>
        <name>heme c</name>
        <dbReference type="ChEBI" id="CHEBI:61717"/>
        <label>2</label>
    </ligand>
</feature>
<evidence type="ECO:0000256" key="14">
    <source>
        <dbReference type="PIRSR" id="PIRSR000294-2"/>
    </source>
</evidence>
<dbReference type="InterPro" id="IPR036909">
    <property type="entry name" value="Cyt_c-like_dom_sf"/>
</dbReference>
<dbReference type="Proteomes" id="UP000018542">
    <property type="component" value="Chromosome"/>
</dbReference>
<evidence type="ECO:0000259" key="15">
    <source>
        <dbReference type="PROSITE" id="PS51007"/>
    </source>
</evidence>
<dbReference type="PATRIC" id="fig|1029756.8.peg.546"/>
<comment type="PTM">
    <text evidence="13">Binds 2 heme groups per subunit.</text>
</comment>
<keyword evidence="3" id="KW-0813">Transport</keyword>
<evidence type="ECO:0000256" key="8">
    <source>
        <dbReference type="ARBA" id="ARBA00022982"/>
    </source>
</evidence>
<name>V5S9Y2_9HYPH</name>
<evidence type="ECO:0000256" key="12">
    <source>
        <dbReference type="ARBA" id="ARBA00073576"/>
    </source>
</evidence>
<dbReference type="Pfam" id="PF00034">
    <property type="entry name" value="Cytochrom_C"/>
    <property type="match status" value="1"/>
</dbReference>
<keyword evidence="5 14" id="KW-0479">Metal-binding</keyword>
<proteinExistence type="predicted"/>
<reference evidence="16 17" key="1">
    <citation type="journal article" date="2014" name="Genome Announc.">
        <title>Complete Genome Sequence of Hyphomicrobium nitrativorans Strain NL23, a Denitrifying Bacterium Isolated from Biofilm of a Methanol-Fed Denitrification System Treating Seawater at the Montreal Biodome.</title>
        <authorList>
            <person name="Martineau C."/>
            <person name="Villeneuve C."/>
            <person name="Mauffrey F."/>
            <person name="Villemur R."/>
        </authorList>
    </citation>
    <scope>NUCLEOTIDE SEQUENCE [LARGE SCALE GENOMIC DNA]</scope>
    <source>
        <strain evidence="16">NL23</strain>
    </source>
</reference>
<feature type="binding site" description="covalent" evidence="13">
    <location>
        <position position="242"/>
    </location>
    <ligand>
        <name>heme c</name>
        <dbReference type="ChEBI" id="CHEBI:61717"/>
        <label>2</label>
    </ligand>
</feature>
<evidence type="ECO:0000256" key="4">
    <source>
        <dbReference type="ARBA" id="ARBA00022617"/>
    </source>
</evidence>
<dbReference type="RefSeq" id="WP_023785941.1">
    <property type="nucleotide sequence ID" value="NC_022997.1"/>
</dbReference>
<dbReference type="HOGENOM" id="CLU_034652_3_1_5"/>
<dbReference type="FunFam" id="1.10.760.10:FF:000019">
    <property type="entry name" value="Di-heme cytochrome C peroxidase"/>
    <property type="match status" value="1"/>
</dbReference>
<evidence type="ECO:0000256" key="2">
    <source>
        <dbReference type="ARBA" id="ARBA00004856"/>
    </source>
</evidence>
<feature type="domain" description="Cytochrome c" evidence="15">
    <location>
        <begin position="227"/>
        <end position="348"/>
    </location>
</feature>
<evidence type="ECO:0000256" key="7">
    <source>
        <dbReference type="ARBA" id="ARBA00022764"/>
    </source>
</evidence>
<dbReference type="KEGG" id="hni:W911_02575"/>
<keyword evidence="8" id="KW-0249">Electron transport</keyword>
<dbReference type="STRING" id="1029756.W911_02575"/>
<feature type="binding site" description="covalent" evidence="13">
    <location>
        <position position="97"/>
    </location>
    <ligand>
        <name>heme c</name>
        <dbReference type="ChEBI" id="CHEBI:61717"/>
        <label>1</label>
    </ligand>
</feature>
<evidence type="ECO:0000256" key="6">
    <source>
        <dbReference type="ARBA" id="ARBA00022729"/>
    </source>
</evidence>
<keyword evidence="6" id="KW-0732">Signal</keyword>
<dbReference type="InterPro" id="IPR022394">
    <property type="entry name" value="Methylamine_utilis_MauG"/>
</dbReference>
<comment type="function">
    <text evidence="11">Involved in methylamine metabolism. Essential for the maturation of the beta subunit of MADH, presumably via a step in the biosynthesis of tryptophan tryptophylquinone (TTQ), the cofactor of MADH.</text>
</comment>
<keyword evidence="17" id="KW-1185">Reference proteome</keyword>
<dbReference type="NCBIfam" id="TIGR03791">
    <property type="entry name" value="TTQ_mauG"/>
    <property type="match status" value="1"/>
</dbReference>
<dbReference type="AlphaFoldDB" id="V5S9Y2"/>
<dbReference type="GO" id="GO:0042597">
    <property type="term" value="C:periplasmic space"/>
    <property type="evidence" value="ECO:0007669"/>
    <property type="project" value="UniProtKB-SubCell"/>
</dbReference>
<feature type="binding site" description="axial binding residue" evidence="14">
    <location>
        <position position="246"/>
    </location>
    <ligand>
        <name>heme c</name>
        <dbReference type="ChEBI" id="CHEBI:61717"/>
        <label>2</label>
    </ligand>
    <ligandPart>
        <name>Fe</name>
        <dbReference type="ChEBI" id="CHEBI:18248"/>
    </ligandPart>
</feature>
<dbReference type="EMBL" id="CP006912">
    <property type="protein sequence ID" value="AHB47546.1"/>
    <property type="molecule type" value="Genomic_DNA"/>
</dbReference>
<evidence type="ECO:0000313" key="17">
    <source>
        <dbReference type="Proteomes" id="UP000018542"/>
    </source>
</evidence>
<protein>
    <recommendedName>
        <fullName evidence="12">Methylamine utilization protein MauG</fullName>
    </recommendedName>
</protein>
<dbReference type="InterPro" id="IPR009056">
    <property type="entry name" value="Cyt_c-like_dom"/>
</dbReference>
<dbReference type="GO" id="GO:0030416">
    <property type="term" value="P:methylamine metabolic process"/>
    <property type="evidence" value="ECO:0007669"/>
    <property type="project" value="InterPro"/>
</dbReference>